<protein>
    <submittedName>
        <fullName evidence="1">Uncharacterized protein</fullName>
    </submittedName>
</protein>
<keyword evidence="2" id="KW-1185">Reference proteome</keyword>
<organism evidence="1 2">
    <name type="scientific">Tetrahymena thermophila (strain SB210)</name>
    <dbReference type="NCBI Taxonomy" id="312017"/>
    <lineage>
        <taxon>Eukaryota</taxon>
        <taxon>Sar</taxon>
        <taxon>Alveolata</taxon>
        <taxon>Ciliophora</taxon>
        <taxon>Intramacronucleata</taxon>
        <taxon>Oligohymenophorea</taxon>
        <taxon>Hymenostomatida</taxon>
        <taxon>Tetrahymenina</taxon>
        <taxon>Tetrahymenidae</taxon>
        <taxon>Tetrahymena</taxon>
    </lineage>
</organism>
<sequence>MNLPSNVQLESYFQGNSNQTFQKTYLLNKEDLLTQHNQIQLLNTFSDCYKKQ</sequence>
<evidence type="ECO:0000313" key="1">
    <source>
        <dbReference type="EMBL" id="EAR92270.1"/>
    </source>
</evidence>
<dbReference type="Proteomes" id="UP000009168">
    <property type="component" value="Unassembled WGS sequence"/>
</dbReference>
<dbReference type="EMBL" id="GG662756">
    <property type="protein sequence ID" value="EAR92270.1"/>
    <property type="molecule type" value="Genomic_DNA"/>
</dbReference>
<name>Q235T6_TETTS</name>
<dbReference type="GeneID" id="7845225"/>
<dbReference type="HOGENOM" id="CLU_3091559_0_0_1"/>
<dbReference type="AlphaFoldDB" id="Q235T6"/>
<gene>
    <name evidence="1" type="ORF">TTHERM_01135030</name>
</gene>
<accession>Q235T6</accession>
<dbReference type="RefSeq" id="XP_001012515.1">
    <property type="nucleotide sequence ID" value="XM_001012515.1"/>
</dbReference>
<proteinExistence type="predicted"/>
<reference evidence="2" key="1">
    <citation type="journal article" date="2006" name="PLoS Biol.">
        <title>Macronuclear genome sequence of the ciliate Tetrahymena thermophila, a model eukaryote.</title>
        <authorList>
            <person name="Eisen J.A."/>
            <person name="Coyne R.S."/>
            <person name="Wu M."/>
            <person name="Wu D."/>
            <person name="Thiagarajan M."/>
            <person name="Wortman J.R."/>
            <person name="Badger J.H."/>
            <person name="Ren Q."/>
            <person name="Amedeo P."/>
            <person name="Jones K.M."/>
            <person name="Tallon L.J."/>
            <person name="Delcher A.L."/>
            <person name="Salzberg S.L."/>
            <person name="Silva J.C."/>
            <person name="Haas B.J."/>
            <person name="Majoros W.H."/>
            <person name="Farzad M."/>
            <person name="Carlton J.M."/>
            <person name="Smith R.K. Jr."/>
            <person name="Garg J."/>
            <person name="Pearlman R.E."/>
            <person name="Karrer K.M."/>
            <person name="Sun L."/>
            <person name="Manning G."/>
            <person name="Elde N.C."/>
            <person name="Turkewitz A.P."/>
            <person name="Asai D.J."/>
            <person name="Wilkes D.E."/>
            <person name="Wang Y."/>
            <person name="Cai H."/>
            <person name="Collins K."/>
            <person name="Stewart B.A."/>
            <person name="Lee S.R."/>
            <person name="Wilamowska K."/>
            <person name="Weinberg Z."/>
            <person name="Ruzzo W.L."/>
            <person name="Wloga D."/>
            <person name="Gaertig J."/>
            <person name="Frankel J."/>
            <person name="Tsao C.-C."/>
            <person name="Gorovsky M.A."/>
            <person name="Keeling P.J."/>
            <person name="Waller R.F."/>
            <person name="Patron N.J."/>
            <person name="Cherry J.M."/>
            <person name="Stover N.A."/>
            <person name="Krieger C.J."/>
            <person name="del Toro C."/>
            <person name="Ryder H.F."/>
            <person name="Williamson S.C."/>
            <person name="Barbeau R.A."/>
            <person name="Hamilton E.P."/>
            <person name="Orias E."/>
        </authorList>
    </citation>
    <scope>NUCLEOTIDE SEQUENCE [LARGE SCALE GENOMIC DNA]</scope>
    <source>
        <strain evidence="2">SB210</strain>
    </source>
</reference>
<evidence type="ECO:0000313" key="2">
    <source>
        <dbReference type="Proteomes" id="UP000009168"/>
    </source>
</evidence>
<dbReference type="KEGG" id="tet:TTHERM_01135030"/>
<dbReference type="InParanoid" id="Q235T6"/>